<protein>
    <submittedName>
        <fullName evidence="19">Polysaccharide biosynthesis tyrosine autokinase</fullName>
        <ecNumber evidence="19">2.7.10.2</ecNumber>
    </submittedName>
</protein>
<evidence type="ECO:0000256" key="15">
    <source>
        <dbReference type="SAM" id="Phobius"/>
    </source>
</evidence>
<dbReference type="PANTHER" id="PTHR32309:SF32">
    <property type="entry name" value="TYROSINE-PROTEIN KINASE ETK-RELATED"/>
    <property type="match status" value="1"/>
</dbReference>
<dbReference type="Gene3D" id="3.40.50.300">
    <property type="entry name" value="P-loop containing nucleotide triphosphate hydrolases"/>
    <property type="match status" value="1"/>
</dbReference>
<keyword evidence="20" id="KW-1185">Reference proteome</keyword>
<dbReference type="Pfam" id="PF23607">
    <property type="entry name" value="WZC_N"/>
    <property type="match status" value="1"/>
</dbReference>
<evidence type="ECO:0000256" key="3">
    <source>
        <dbReference type="ARBA" id="ARBA00022475"/>
    </source>
</evidence>
<comment type="caution">
    <text evidence="19">The sequence shown here is derived from an EMBL/GenBank/DDBJ whole genome shotgun (WGS) entry which is preliminary data.</text>
</comment>
<dbReference type="CDD" id="cd05387">
    <property type="entry name" value="BY-kinase"/>
    <property type="match status" value="1"/>
</dbReference>
<proteinExistence type="inferred from homology"/>
<evidence type="ECO:0000313" key="20">
    <source>
        <dbReference type="Proteomes" id="UP000437748"/>
    </source>
</evidence>
<evidence type="ECO:0000256" key="8">
    <source>
        <dbReference type="ARBA" id="ARBA00022777"/>
    </source>
</evidence>
<keyword evidence="3" id="KW-1003">Cell membrane</keyword>
<keyword evidence="4" id="KW-0997">Cell inner membrane</keyword>
<keyword evidence="6 15" id="KW-0812">Transmembrane</keyword>
<evidence type="ECO:0000256" key="2">
    <source>
        <dbReference type="ARBA" id="ARBA00008883"/>
    </source>
</evidence>
<evidence type="ECO:0000256" key="14">
    <source>
        <dbReference type="SAM" id="Coils"/>
    </source>
</evidence>
<keyword evidence="5 19" id="KW-0808">Transferase</keyword>
<dbReference type="Pfam" id="PF13614">
    <property type="entry name" value="AAA_31"/>
    <property type="match status" value="1"/>
</dbReference>
<feature type="transmembrane region" description="Helical" evidence="15">
    <location>
        <begin position="34"/>
        <end position="53"/>
    </location>
</feature>
<dbReference type="EC" id="2.7.10.2" evidence="19"/>
<dbReference type="GO" id="GO:0005886">
    <property type="term" value="C:plasma membrane"/>
    <property type="evidence" value="ECO:0007669"/>
    <property type="project" value="UniProtKB-SubCell"/>
</dbReference>
<feature type="domain" description="AAA" evidence="17">
    <location>
        <begin position="556"/>
        <end position="679"/>
    </location>
</feature>
<comment type="subcellular location">
    <subcellularLocation>
        <location evidence="1">Cell inner membrane</location>
        <topology evidence="1">Multi-pass membrane protein</topology>
    </subcellularLocation>
</comment>
<evidence type="ECO:0000259" key="18">
    <source>
        <dbReference type="Pfam" id="PF13807"/>
    </source>
</evidence>
<evidence type="ECO:0000256" key="1">
    <source>
        <dbReference type="ARBA" id="ARBA00004429"/>
    </source>
</evidence>
<evidence type="ECO:0000256" key="7">
    <source>
        <dbReference type="ARBA" id="ARBA00022741"/>
    </source>
</evidence>
<keyword evidence="12" id="KW-0829">Tyrosine-protein kinase</keyword>
<evidence type="ECO:0000256" key="9">
    <source>
        <dbReference type="ARBA" id="ARBA00022840"/>
    </source>
</evidence>
<dbReference type="PANTHER" id="PTHR32309">
    <property type="entry name" value="TYROSINE-PROTEIN KINASE"/>
    <property type="match status" value="1"/>
</dbReference>
<evidence type="ECO:0000259" key="16">
    <source>
        <dbReference type="Pfam" id="PF02706"/>
    </source>
</evidence>
<name>A0A6N6VY82_9BACT</name>
<evidence type="ECO:0000256" key="12">
    <source>
        <dbReference type="ARBA" id="ARBA00023137"/>
    </source>
</evidence>
<evidence type="ECO:0000256" key="13">
    <source>
        <dbReference type="ARBA" id="ARBA00053015"/>
    </source>
</evidence>
<keyword evidence="14" id="KW-0175">Coiled coil</keyword>
<feature type="transmembrane region" description="Helical" evidence="15">
    <location>
        <begin position="456"/>
        <end position="476"/>
    </location>
</feature>
<dbReference type="Pfam" id="PF13807">
    <property type="entry name" value="GNVR"/>
    <property type="match status" value="1"/>
</dbReference>
<feature type="domain" description="Polysaccharide chain length determinant N-terminal" evidence="16">
    <location>
        <begin position="21"/>
        <end position="113"/>
    </location>
</feature>
<organism evidence="19 20">
    <name type="scientific">Silvanigrella paludirubra</name>
    <dbReference type="NCBI Taxonomy" id="2499159"/>
    <lineage>
        <taxon>Bacteria</taxon>
        <taxon>Pseudomonadati</taxon>
        <taxon>Bdellovibrionota</taxon>
        <taxon>Oligoflexia</taxon>
        <taxon>Silvanigrellales</taxon>
        <taxon>Silvanigrellaceae</taxon>
        <taxon>Silvanigrella</taxon>
    </lineage>
</organism>
<sequence length="747" mass="84989">MKNDEIISRNPKYKMELQYTDIKKLIIFVTEKKWKIIIISLLFGFSVLIFSFFKLPTFKTSLLLDLNSSKGSATLSNLVSKINPILPQEDSAYEEESAIIRSYAVLAPVIKELKLDIRADVKLFPIIGKLFYFNYKDEGLTNDGLAAPVMNLDQFAWGGEIININYFQVPDSMKGDNFTIVYLGENKFNLFDNNGNKLISGKMNEKLIHKVYKEEISINIKQIKARPGIKFNIKQLSMDNAIEDLLKNLNISSSGKKSDLISLSYQGTNPLNTAKILNAIAESAVIQDIYQKQEQAKRTLDFLRKHEPKVRMDLSNAETLLHEYRAKTGNVALDQETKITMDTIALLQGQISQLLIQKGQVEQKYTDQSLQIKDVNTTLDKLKQEKDKYEKKLKSLPNADQIALNLMRDVDIQNQIYVNLVEKIQQFELLKAGTVGDLSIISYAFKPLKPSEVSKVLLFFISVVLAGISSIAVILIRKFFFSGIQDPHLIEEKFNITCLASLNTSILQKQQIFNLSKNKIKNLKFLTEMDSFDLTLESLRSLRTNLGYQNQFSNNKVVVFLSPKPNAGKTFISANFANVLAEAGKKVLLIDGDLRRGTLLNYFDSKSSPRGLSDLLIHNLNINDLILKTRIKNLDFLPRGNYFDKITSLIESSNIEQVMKEISPSYDYIVIDTPPILSISDAFHFCKYKAFSIIIFGNESHDEKEILVSLKKFNMSCEELNGFIFNNVSERLSDCSNRYSYKYLSND</sequence>
<evidence type="ECO:0000313" key="19">
    <source>
        <dbReference type="EMBL" id="KAB8039065.1"/>
    </source>
</evidence>
<dbReference type="InterPro" id="IPR032807">
    <property type="entry name" value="GNVR"/>
</dbReference>
<feature type="coiled-coil region" evidence="14">
    <location>
        <begin position="365"/>
        <end position="399"/>
    </location>
</feature>
<keyword evidence="7" id="KW-0547">Nucleotide-binding</keyword>
<dbReference type="InterPro" id="IPR025669">
    <property type="entry name" value="AAA_dom"/>
</dbReference>
<dbReference type="InterPro" id="IPR003856">
    <property type="entry name" value="LPS_length_determ_N"/>
</dbReference>
<reference evidence="19 20" key="1">
    <citation type="submission" date="2019-10" db="EMBL/GenBank/DDBJ databases">
        <title>New species of Slilvanegrellaceae.</title>
        <authorList>
            <person name="Pitt A."/>
            <person name="Hahn M.W."/>
        </authorList>
    </citation>
    <scope>NUCLEOTIDE SEQUENCE [LARGE SCALE GENOMIC DNA]</scope>
    <source>
        <strain evidence="19 20">SP-Ram-0.45-NSY-1</strain>
    </source>
</reference>
<evidence type="ECO:0000256" key="10">
    <source>
        <dbReference type="ARBA" id="ARBA00022989"/>
    </source>
</evidence>
<dbReference type="GO" id="GO:0004715">
    <property type="term" value="F:non-membrane spanning protein tyrosine kinase activity"/>
    <property type="evidence" value="ECO:0007669"/>
    <property type="project" value="UniProtKB-EC"/>
</dbReference>
<dbReference type="NCBIfam" id="TIGR01007">
    <property type="entry name" value="eps_fam"/>
    <property type="match status" value="1"/>
</dbReference>
<evidence type="ECO:0000256" key="5">
    <source>
        <dbReference type="ARBA" id="ARBA00022679"/>
    </source>
</evidence>
<dbReference type="Proteomes" id="UP000437748">
    <property type="component" value="Unassembled WGS sequence"/>
</dbReference>
<dbReference type="AlphaFoldDB" id="A0A6N6VY82"/>
<feature type="domain" description="Tyrosine-protein kinase G-rich" evidence="18">
    <location>
        <begin position="400"/>
        <end position="478"/>
    </location>
</feature>
<accession>A0A6N6VY82</accession>
<keyword evidence="10 15" id="KW-1133">Transmembrane helix</keyword>
<dbReference type="GO" id="GO:0005524">
    <property type="term" value="F:ATP binding"/>
    <property type="evidence" value="ECO:0007669"/>
    <property type="project" value="UniProtKB-KW"/>
</dbReference>
<evidence type="ECO:0000256" key="6">
    <source>
        <dbReference type="ARBA" id="ARBA00022692"/>
    </source>
</evidence>
<dbReference type="SUPFAM" id="SSF52540">
    <property type="entry name" value="P-loop containing nucleoside triphosphate hydrolases"/>
    <property type="match status" value="1"/>
</dbReference>
<evidence type="ECO:0000256" key="4">
    <source>
        <dbReference type="ARBA" id="ARBA00022519"/>
    </source>
</evidence>
<comment type="catalytic activity">
    <reaction evidence="13">
        <text>L-tyrosyl-[protein] + ATP = O-phospho-L-tyrosyl-[protein] + ADP + H(+)</text>
        <dbReference type="Rhea" id="RHEA:10596"/>
        <dbReference type="Rhea" id="RHEA-COMP:10136"/>
        <dbReference type="Rhea" id="RHEA-COMP:20101"/>
        <dbReference type="ChEBI" id="CHEBI:15378"/>
        <dbReference type="ChEBI" id="CHEBI:30616"/>
        <dbReference type="ChEBI" id="CHEBI:46858"/>
        <dbReference type="ChEBI" id="CHEBI:61978"/>
        <dbReference type="ChEBI" id="CHEBI:456216"/>
    </reaction>
</comment>
<keyword evidence="9" id="KW-0067">ATP-binding</keyword>
<dbReference type="Pfam" id="PF02706">
    <property type="entry name" value="Wzz"/>
    <property type="match status" value="1"/>
</dbReference>
<keyword evidence="11 15" id="KW-0472">Membrane</keyword>
<dbReference type="InterPro" id="IPR050445">
    <property type="entry name" value="Bact_polysacc_biosynth/exp"/>
</dbReference>
<dbReference type="OrthoDB" id="9775724at2"/>
<gene>
    <name evidence="19" type="ORF">GCL60_09430</name>
</gene>
<dbReference type="EMBL" id="WFLM01000003">
    <property type="protein sequence ID" value="KAB8039065.1"/>
    <property type="molecule type" value="Genomic_DNA"/>
</dbReference>
<comment type="similarity">
    <text evidence="2">Belongs to the etk/wzc family.</text>
</comment>
<dbReference type="InterPro" id="IPR005702">
    <property type="entry name" value="Wzc-like_C"/>
</dbReference>
<dbReference type="RefSeq" id="WP_153420464.1">
    <property type="nucleotide sequence ID" value="NZ_WFLM01000003.1"/>
</dbReference>
<keyword evidence="8 19" id="KW-0418">Kinase</keyword>
<evidence type="ECO:0000256" key="11">
    <source>
        <dbReference type="ARBA" id="ARBA00023136"/>
    </source>
</evidence>
<dbReference type="InterPro" id="IPR027417">
    <property type="entry name" value="P-loop_NTPase"/>
</dbReference>
<evidence type="ECO:0000259" key="17">
    <source>
        <dbReference type="Pfam" id="PF13614"/>
    </source>
</evidence>